<reference evidence="3" key="2">
    <citation type="submission" date="2023-07" db="EMBL/GenBank/DDBJ databases">
        <authorList>
            <consortium name="Lawrence Berkeley National Laboratory"/>
            <person name="Haridas S."/>
            <person name="Hensen N."/>
            <person name="Bonometti L."/>
            <person name="Westerberg I."/>
            <person name="Brannstrom I.O."/>
            <person name="Guillou S."/>
            <person name="Cros-Aarteil S."/>
            <person name="Calhoun S."/>
            <person name="Kuo A."/>
            <person name="Mondo S."/>
            <person name="Pangilinan J."/>
            <person name="Riley R."/>
            <person name="LaButti K."/>
            <person name="Andreopoulos B."/>
            <person name="Lipzen A."/>
            <person name="Chen C."/>
            <person name="Yanf M."/>
            <person name="Daum C."/>
            <person name="Ng V."/>
            <person name="Clum A."/>
            <person name="Steindorff A."/>
            <person name="Ohm R."/>
            <person name="Martin F."/>
            <person name="Silar P."/>
            <person name="Natvig D."/>
            <person name="Lalanne C."/>
            <person name="Gautier V."/>
            <person name="Ament-velasquez S.L."/>
            <person name="Kruys A."/>
            <person name="Hutchinson M.I."/>
            <person name="Powell A.J."/>
            <person name="Barry K."/>
            <person name="Miller A.N."/>
            <person name="Grigoriev I.V."/>
            <person name="Debuchy R."/>
            <person name="Gladieux P."/>
            <person name="Thoren M.H."/>
            <person name="Johannesson H."/>
        </authorList>
    </citation>
    <scope>NUCLEOTIDE SEQUENCE</scope>
    <source>
        <strain evidence="3">FGSC 1904</strain>
    </source>
</reference>
<organism evidence="3 4">
    <name type="scientific">Sordaria brevicollis</name>
    <dbReference type="NCBI Taxonomy" id="83679"/>
    <lineage>
        <taxon>Eukaryota</taxon>
        <taxon>Fungi</taxon>
        <taxon>Dikarya</taxon>
        <taxon>Ascomycota</taxon>
        <taxon>Pezizomycotina</taxon>
        <taxon>Sordariomycetes</taxon>
        <taxon>Sordariomycetidae</taxon>
        <taxon>Sordariales</taxon>
        <taxon>Sordariaceae</taxon>
        <taxon>Sordaria</taxon>
    </lineage>
</organism>
<name>A0AAE0UDH7_SORBR</name>
<evidence type="ECO:0000313" key="3">
    <source>
        <dbReference type="EMBL" id="KAK3399790.1"/>
    </source>
</evidence>
<dbReference type="Proteomes" id="UP001281003">
    <property type="component" value="Unassembled WGS sequence"/>
</dbReference>
<evidence type="ECO:0000256" key="2">
    <source>
        <dbReference type="SAM" id="Phobius"/>
    </source>
</evidence>
<comment type="caution">
    <text evidence="3">The sequence shown here is derived from an EMBL/GenBank/DDBJ whole genome shotgun (WGS) entry which is preliminary data.</text>
</comment>
<accession>A0AAE0UDH7</accession>
<gene>
    <name evidence="3" type="ORF">B0T20DRAFT_169175</name>
</gene>
<proteinExistence type="predicted"/>
<feature type="compositionally biased region" description="Polar residues" evidence="1">
    <location>
        <begin position="63"/>
        <end position="74"/>
    </location>
</feature>
<keyword evidence="4" id="KW-1185">Reference proteome</keyword>
<sequence length="168" mass="18175">MFCPPSLAHFFPGTSLSVSFRHRAVIGASIALVLSGAFWCLARLSRLVGEHCNPTLERAYCQRQQHGQRTNSGGERTHGGHGAVVGRDRVWRRYIPKGRLAVKTAGCGQHQRRVPGAGWYPDVAAAATCLTERLNGSCCSQNGPTNSCPLFALLGRPIPFLLCSTSPF</sequence>
<evidence type="ECO:0000256" key="1">
    <source>
        <dbReference type="SAM" id="MobiDB-lite"/>
    </source>
</evidence>
<dbReference type="AlphaFoldDB" id="A0AAE0UDH7"/>
<keyword evidence="2" id="KW-0472">Membrane</keyword>
<reference evidence="3" key="1">
    <citation type="journal article" date="2023" name="Mol. Phylogenet. Evol.">
        <title>Genome-scale phylogeny and comparative genomics of the fungal order Sordariales.</title>
        <authorList>
            <person name="Hensen N."/>
            <person name="Bonometti L."/>
            <person name="Westerberg I."/>
            <person name="Brannstrom I.O."/>
            <person name="Guillou S."/>
            <person name="Cros-Aarteil S."/>
            <person name="Calhoun S."/>
            <person name="Haridas S."/>
            <person name="Kuo A."/>
            <person name="Mondo S."/>
            <person name="Pangilinan J."/>
            <person name="Riley R."/>
            <person name="LaButti K."/>
            <person name="Andreopoulos B."/>
            <person name="Lipzen A."/>
            <person name="Chen C."/>
            <person name="Yan M."/>
            <person name="Daum C."/>
            <person name="Ng V."/>
            <person name="Clum A."/>
            <person name="Steindorff A."/>
            <person name="Ohm R.A."/>
            <person name="Martin F."/>
            <person name="Silar P."/>
            <person name="Natvig D.O."/>
            <person name="Lalanne C."/>
            <person name="Gautier V."/>
            <person name="Ament-Velasquez S.L."/>
            <person name="Kruys A."/>
            <person name="Hutchinson M.I."/>
            <person name="Powell A.J."/>
            <person name="Barry K."/>
            <person name="Miller A.N."/>
            <person name="Grigoriev I.V."/>
            <person name="Debuchy R."/>
            <person name="Gladieux P."/>
            <person name="Hiltunen Thoren M."/>
            <person name="Johannesson H."/>
        </authorList>
    </citation>
    <scope>NUCLEOTIDE SEQUENCE</scope>
    <source>
        <strain evidence="3">FGSC 1904</strain>
    </source>
</reference>
<feature type="transmembrane region" description="Helical" evidence="2">
    <location>
        <begin position="20"/>
        <end position="41"/>
    </location>
</feature>
<keyword evidence="2" id="KW-1133">Transmembrane helix</keyword>
<feature type="region of interest" description="Disordered" evidence="1">
    <location>
        <begin position="63"/>
        <end position="82"/>
    </location>
</feature>
<keyword evidence="2" id="KW-0812">Transmembrane</keyword>
<dbReference type="EMBL" id="JAUTDP010000004">
    <property type="protein sequence ID" value="KAK3399790.1"/>
    <property type="molecule type" value="Genomic_DNA"/>
</dbReference>
<evidence type="ECO:0000313" key="4">
    <source>
        <dbReference type="Proteomes" id="UP001281003"/>
    </source>
</evidence>
<protein>
    <submittedName>
        <fullName evidence="3">Uncharacterized protein</fullName>
    </submittedName>
</protein>